<reference evidence="1 2" key="1">
    <citation type="submission" date="2024-06" db="EMBL/GenBank/DDBJ databases">
        <title>The Natural Products Discovery Center: Release of the First 8490 Sequenced Strains for Exploring Actinobacteria Biosynthetic Diversity.</title>
        <authorList>
            <person name="Kalkreuter E."/>
            <person name="Kautsar S.A."/>
            <person name="Yang D."/>
            <person name="Bader C.D."/>
            <person name="Teijaro C.N."/>
            <person name="Fluegel L."/>
            <person name="Davis C.M."/>
            <person name="Simpson J.R."/>
            <person name="Lauterbach L."/>
            <person name="Steele A.D."/>
            <person name="Gui C."/>
            <person name="Meng S."/>
            <person name="Li G."/>
            <person name="Viehrig K."/>
            <person name="Ye F."/>
            <person name="Su P."/>
            <person name="Kiefer A.F."/>
            <person name="Nichols A."/>
            <person name="Cepeda A.J."/>
            <person name="Yan W."/>
            <person name="Fan B."/>
            <person name="Jiang Y."/>
            <person name="Adhikari A."/>
            <person name="Zheng C.-J."/>
            <person name="Schuster L."/>
            <person name="Cowan T.M."/>
            <person name="Smanski M.J."/>
            <person name="Chevrette M.G."/>
            <person name="De Carvalho L.P.S."/>
            <person name="Shen B."/>
        </authorList>
    </citation>
    <scope>NUCLEOTIDE SEQUENCE [LARGE SCALE GENOMIC DNA]</scope>
    <source>
        <strain evidence="1 2">NPDC052347</strain>
    </source>
</reference>
<gene>
    <name evidence="1" type="ORF">AB0L16_04010</name>
</gene>
<dbReference type="EMBL" id="JBFAUK010000002">
    <property type="protein sequence ID" value="MEV5505629.1"/>
    <property type="molecule type" value="Genomic_DNA"/>
</dbReference>
<organism evidence="1 2">
    <name type="scientific">Streptomyces orinoci</name>
    <name type="common">Streptoverticillium orinoci</name>
    <dbReference type="NCBI Taxonomy" id="67339"/>
    <lineage>
        <taxon>Bacteria</taxon>
        <taxon>Bacillati</taxon>
        <taxon>Actinomycetota</taxon>
        <taxon>Actinomycetes</taxon>
        <taxon>Kitasatosporales</taxon>
        <taxon>Streptomycetaceae</taxon>
        <taxon>Streptomyces</taxon>
    </lineage>
</organism>
<keyword evidence="2" id="KW-1185">Reference proteome</keyword>
<name>A0ABV3JRW6_STRON</name>
<dbReference type="RefSeq" id="WP_153068607.1">
    <property type="nucleotide sequence ID" value="NZ_JBFAUK010000002.1"/>
</dbReference>
<evidence type="ECO:0000313" key="2">
    <source>
        <dbReference type="Proteomes" id="UP001552594"/>
    </source>
</evidence>
<comment type="caution">
    <text evidence="1">The sequence shown here is derived from an EMBL/GenBank/DDBJ whole genome shotgun (WGS) entry which is preliminary data.</text>
</comment>
<sequence length="72" mass="8157">MSEIGFPQSERVLAEGVSLRLSAFKRIADSTVYGRFECQSWRDSGPCCTAWKLLAEFVKDFLGRLDELLRLG</sequence>
<accession>A0ABV3JRW6</accession>
<protein>
    <submittedName>
        <fullName evidence="1">Uncharacterized protein</fullName>
    </submittedName>
</protein>
<evidence type="ECO:0000313" key="1">
    <source>
        <dbReference type="EMBL" id="MEV5505629.1"/>
    </source>
</evidence>
<dbReference type="Proteomes" id="UP001552594">
    <property type="component" value="Unassembled WGS sequence"/>
</dbReference>
<proteinExistence type="predicted"/>